<dbReference type="AlphaFoldDB" id="A0A448XMD4"/>
<protein>
    <submittedName>
        <fullName evidence="2">Uncharacterized protein</fullName>
    </submittedName>
</protein>
<comment type="caution">
    <text evidence="2">The sequence shown here is derived from an EMBL/GenBank/DDBJ whole genome shotgun (WGS) entry which is preliminary data.</text>
</comment>
<accession>A0A448XMD4</accession>
<dbReference type="EMBL" id="CAAALY010263650">
    <property type="protein sequence ID" value="VEL40089.1"/>
    <property type="molecule type" value="Genomic_DNA"/>
</dbReference>
<gene>
    <name evidence="2" type="ORF">PXEA_LOCUS33529</name>
</gene>
<reference evidence="2" key="1">
    <citation type="submission" date="2018-11" db="EMBL/GenBank/DDBJ databases">
        <authorList>
            <consortium name="Pathogen Informatics"/>
        </authorList>
    </citation>
    <scope>NUCLEOTIDE SEQUENCE</scope>
</reference>
<evidence type="ECO:0000313" key="3">
    <source>
        <dbReference type="Proteomes" id="UP000784294"/>
    </source>
</evidence>
<name>A0A448XMD4_9PLAT</name>
<evidence type="ECO:0000313" key="2">
    <source>
        <dbReference type="EMBL" id="VEL40089.1"/>
    </source>
</evidence>
<organism evidence="2 3">
    <name type="scientific">Protopolystoma xenopodis</name>
    <dbReference type="NCBI Taxonomy" id="117903"/>
    <lineage>
        <taxon>Eukaryota</taxon>
        <taxon>Metazoa</taxon>
        <taxon>Spiralia</taxon>
        <taxon>Lophotrochozoa</taxon>
        <taxon>Platyhelminthes</taxon>
        <taxon>Monogenea</taxon>
        <taxon>Polyopisthocotylea</taxon>
        <taxon>Polystomatidea</taxon>
        <taxon>Polystomatidae</taxon>
        <taxon>Protopolystoma</taxon>
    </lineage>
</organism>
<proteinExistence type="predicted"/>
<feature type="region of interest" description="Disordered" evidence="1">
    <location>
        <begin position="91"/>
        <end position="144"/>
    </location>
</feature>
<dbReference type="Proteomes" id="UP000784294">
    <property type="component" value="Unassembled WGS sequence"/>
</dbReference>
<feature type="compositionally biased region" description="Acidic residues" evidence="1">
    <location>
        <begin position="97"/>
        <end position="115"/>
    </location>
</feature>
<feature type="compositionally biased region" description="Basic and acidic residues" evidence="1">
    <location>
        <begin position="125"/>
        <end position="144"/>
    </location>
</feature>
<sequence length="170" mass="19790">MLAESDRYKPEETLASEVADQVAASRRIELKRADVSVSFSRQSVSDASWQDGLFLCSRDWTWTLWPNLVRLCRRDEARPIHISANLRVATETAADGIADDDDDDDDADVEEEMTEEGGLGQQGAGEERESKVDKEEELRKRREREWEEKKDWYRDWYRLMRSEDNTGSRN</sequence>
<keyword evidence="3" id="KW-1185">Reference proteome</keyword>
<evidence type="ECO:0000256" key="1">
    <source>
        <dbReference type="SAM" id="MobiDB-lite"/>
    </source>
</evidence>